<sequence length="71" mass="7508">MVSAALYEALSKAPMASGWGSRDEYHEAGAGRRDGAEEDLDVDVRRKGPAAGANLGFEIDPTRKGSKTSAR</sequence>
<comment type="caution">
    <text evidence="2">The sequence shown here is derived from an EMBL/GenBank/DDBJ whole genome shotgun (WGS) entry which is preliminary data.</text>
</comment>
<evidence type="ECO:0000313" key="2">
    <source>
        <dbReference type="EMBL" id="ROW17160.1"/>
    </source>
</evidence>
<organism evidence="2 3">
    <name type="scientific">Cytospora leucostoma</name>
    <dbReference type="NCBI Taxonomy" id="1230097"/>
    <lineage>
        <taxon>Eukaryota</taxon>
        <taxon>Fungi</taxon>
        <taxon>Dikarya</taxon>
        <taxon>Ascomycota</taxon>
        <taxon>Pezizomycotina</taxon>
        <taxon>Sordariomycetes</taxon>
        <taxon>Sordariomycetidae</taxon>
        <taxon>Diaporthales</taxon>
        <taxon>Cytosporaceae</taxon>
        <taxon>Cytospora</taxon>
    </lineage>
</organism>
<proteinExistence type="predicted"/>
<name>A0A423XL36_9PEZI</name>
<dbReference type="Proteomes" id="UP000285146">
    <property type="component" value="Unassembled WGS sequence"/>
</dbReference>
<reference evidence="2 3" key="1">
    <citation type="submission" date="2015-09" db="EMBL/GenBank/DDBJ databases">
        <title>Host preference determinants of Valsa canker pathogens revealed by comparative genomics.</title>
        <authorList>
            <person name="Yin Z."/>
            <person name="Huang L."/>
        </authorList>
    </citation>
    <scope>NUCLEOTIDE SEQUENCE [LARGE SCALE GENOMIC DNA]</scope>
    <source>
        <strain evidence="2 3">SXYLt</strain>
    </source>
</reference>
<keyword evidence="3" id="KW-1185">Reference proteome</keyword>
<dbReference type="EMBL" id="LKEB01000003">
    <property type="protein sequence ID" value="ROW17160.1"/>
    <property type="molecule type" value="Genomic_DNA"/>
</dbReference>
<evidence type="ECO:0000313" key="3">
    <source>
        <dbReference type="Proteomes" id="UP000285146"/>
    </source>
</evidence>
<protein>
    <submittedName>
        <fullName evidence="2">Uncharacterized protein</fullName>
    </submittedName>
</protein>
<feature type="compositionally biased region" description="Basic and acidic residues" evidence="1">
    <location>
        <begin position="21"/>
        <end position="35"/>
    </location>
</feature>
<gene>
    <name evidence="2" type="ORF">VPNG_01128</name>
</gene>
<dbReference type="InParanoid" id="A0A423XL36"/>
<evidence type="ECO:0000256" key="1">
    <source>
        <dbReference type="SAM" id="MobiDB-lite"/>
    </source>
</evidence>
<dbReference type="AlphaFoldDB" id="A0A423XL36"/>
<accession>A0A423XL36</accession>
<feature type="region of interest" description="Disordered" evidence="1">
    <location>
        <begin position="13"/>
        <end position="71"/>
    </location>
</feature>